<dbReference type="FunFam" id="1.10.10.10:FF:000001">
    <property type="entry name" value="LysR family transcriptional regulator"/>
    <property type="match status" value="1"/>
</dbReference>
<organism evidence="6 7">
    <name type="scientific">Peredibacter starrii</name>
    <dbReference type="NCBI Taxonomy" id="28202"/>
    <lineage>
        <taxon>Bacteria</taxon>
        <taxon>Pseudomonadati</taxon>
        <taxon>Bdellovibrionota</taxon>
        <taxon>Bacteriovoracia</taxon>
        <taxon>Bacteriovoracales</taxon>
        <taxon>Bacteriovoracaceae</taxon>
        <taxon>Peredibacter</taxon>
    </lineage>
</organism>
<dbReference type="InterPro" id="IPR036388">
    <property type="entry name" value="WH-like_DNA-bd_sf"/>
</dbReference>
<dbReference type="SUPFAM" id="SSF46785">
    <property type="entry name" value="Winged helix' DNA-binding domain"/>
    <property type="match status" value="1"/>
</dbReference>
<evidence type="ECO:0000256" key="4">
    <source>
        <dbReference type="ARBA" id="ARBA00023163"/>
    </source>
</evidence>
<dbReference type="EMBL" id="CP139487">
    <property type="protein sequence ID" value="WPU66844.1"/>
    <property type="molecule type" value="Genomic_DNA"/>
</dbReference>
<dbReference type="CDD" id="cd08422">
    <property type="entry name" value="PBP2_CrgA_like"/>
    <property type="match status" value="1"/>
</dbReference>
<evidence type="ECO:0000256" key="1">
    <source>
        <dbReference type="ARBA" id="ARBA00009437"/>
    </source>
</evidence>
<dbReference type="KEGG" id="psti:SOO65_08790"/>
<dbReference type="InterPro" id="IPR036390">
    <property type="entry name" value="WH_DNA-bd_sf"/>
</dbReference>
<name>A0AAX4HTZ5_9BACT</name>
<evidence type="ECO:0000259" key="5">
    <source>
        <dbReference type="PROSITE" id="PS50931"/>
    </source>
</evidence>
<protein>
    <submittedName>
        <fullName evidence="6">LysR family transcriptional regulator</fullName>
    </submittedName>
</protein>
<dbReference type="Proteomes" id="UP001324634">
    <property type="component" value="Chromosome"/>
</dbReference>
<evidence type="ECO:0000256" key="3">
    <source>
        <dbReference type="ARBA" id="ARBA00023125"/>
    </source>
</evidence>
<comment type="similarity">
    <text evidence="1">Belongs to the LysR transcriptional regulatory family.</text>
</comment>
<dbReference type="GO" id="GO:0043565">
    <property type="term" value="F:sequence-specific DNA binding"/>
    <property type="evidence" value="ECO:0007669"/>
    <property type="project" value="TreeGrafter"/>
</dbReference>
<dbReference type="Gene3D" id="1.10.10.10">
    <property type="entry name" value="Winged helix-like DNA-binding domain superfamily/Winged helix DNA-binding domain"/>
    <property type="match status" value="1"/>
</dbReference>
<dbReference type="PANTHER" id="PTHR30537:SF5">
    <property type="entry name" value="HTH-TYPE TRANSCRIPTIONAL ACTIVATOR TTDR-RELATED"/>
    <property type="match status" value="1"/>
</dbReference>
<keyword evidence="3" id="KW-0238">DNA-binding</keyword>
<dbReference type="GO" id="GO:0006351">
    <property type="term" value="P:DNA-templated transcription"/>
    <property type="evidence" value="ECO:0007669"/>
    <property type="project" value="TreeGrafter"/>
</dbReference>
<dbReference type="PROSITE" id="PS50931">
    <property type="entry name" value="HTH_LYSR"/>
    <property type="match status" value="1"/>
</dbReference>
<dbReference type="InterPro" id="IPR000847">
    <property type="entry name" value="LysR_HTH_N"/>
</dbReference>
<gene>
    <name evidence="6" type="ORF">SOO65_08790</name>
</gene>
<dbReference type="SUPFAM" id="SSF53850">
    <property type="entry name" value="Periplasmic binding protein-like II"/>
    <property type="match status" value="1"/>
</dbReference>
<evidence type="ECO:0000313" key="7">
    <source>
        <dbReference type="Proteomes" id="UP001324634"/>
    </source>
</evidence>
<dbReference type="GO" id="GO:0003700">
    <property type="term" value="F:DNA-binding transcription factor activity"/>
    <property type="evidence" value="ECO:0007669"/>
    <property type="project" value="InterPro"/>
</dbReference>
<proteinExistence type="inferred from homology"/>
<sequence>MENIDLNQLRVFNKVVTSGSFSKAAALLKQPKSRVSRNILALERDLGVQLIYRTTRQFKLTEAGKDLFEKTNPALTGLYNSLDEVGVDSEEVSGLIKVTVPEDLGSELIGGFGLEFAQEHPKVQLMIHASNQYVDLVKDAIDLAVRIGKIKDSSMLVRKVGEVERVFVVSSDLFRKHPFKKINELDKIPFLSAAISGVKGNVKIHKGQEMKELIPSTNFMSNNHFILRTMALGGHGVALIPKFLVTEHINRGELIQVYKDWKIDSVPIQILIPHQKEVPRKIRKLSDFLILKLAKYF</sequence>
<dbReference type="Pfam" id="PF03466">
    <property type="entry name" value="LysR_substrate"/>
    <property type="match status" value="1"/>
</dbReference>
<dbReference type="Gene3D" id="3.40.190.290">
    <property type="match status" value="1"/>
</dbReference>
<dbReference type="Pfam" id="PF00126">
    <property type="entry name" value="HTH_1"/>
    <property type="match status" value="1"/>
</dbReference>
<evidence type="ECO:0000313" key="6">
    <source>
        <dbReference type="EMBL" id="WPU66844.1"/>
    </source>
</evidence>
<dbReference type="InterPro" id="IPR058163">
    <property type="entry name" value="LysR-type_TF_proteobact-type"/>
</dbReference>
<keyword evidence="4" id="KW-0804">Transcription</keyword>
<keyword evidence="2" id="KW-0805">Transcription regulation</keyword>
<dbReference type="RefSeq" id="WP_321399453.1">
    <property type="nucleotide sequence ID" value="NZ_CP139487.1"/>
</dbReference>
<accession>A0AAX4HTZ5</accession>
<evidence type="ECO:0000256" key="2">
    <source>
        <dbReference type="ARBA" id="ARBA00023015"/>
    </source>
</evidence>
<dbReference type="PANTHER" id="PTHR30537">
    <property type="entry name" value="HTH-TYPE TRANSCRIPTIONAL REGULATOR"/>
    <property type="match status" value="1"/>
</dbReference>
<feature type="domain" description="HTH lysR-type" evidence="5">
    <location>
        <begin position="4"/>
        <end position="61"/>
    </location>
</feature>
<reference evidence="6 7" key="1">
    <citation type="submission" date="2023-11" db="EMBL/GenBank/DDBJ databases">
        <title>Peredibacter starrii A3.12.</title>
        <authorList>
            <person name="Mitchell R.J."/>
        </authorList>
    </citation>
    <scope>NUCLEOTIDE SEQUENCE [LARGE SCALE GENOMIC DNA]</scope>
    <source>
        <strain evidence="6 7">A3.12</strain>
    </source>
</reference>
<dbReference type="InterPro" id="IPR005119">
    <property type="entry name" value="LysR_subst-bd"/>
</dbReference>
<dbReference type="AlphaFoldDB" id="A0AAX4HTZ5"/>
<keyword evidence="7" id="KW-1185">Reference proteome</keyword>